<feature type="domain" description="Helix-turn-helix" evidence="1">
    <location>
        <begin position="15"/>
        <end position="59"/>
    </location>
</feature>
<comment type="caution">
    <text evidence="2">The sequence shown here is derived from an EMBL/GenBank/DDBJ whole genome shotgun (WGS) entry which is preliminary data.</text>
</comment>
<protein>
    <submittedName>
        <fullName evidence="2">Excisionase family DNA binding protein</fullName>
    </submittedName>
</protein>
<organism evidence="2 3">
    <name type="scientific">Sphingobium scionense</name>
    <dbReference type="NCBI Taxonomy" id="1404341"/>
    <lineage>
        <taxon>Bacteria</taxon>
        <taxon>Pseudomonadati</taxon>
        <taxon>Pseudomonadota</taxon>
        <taxon>Alphaproteobacteria</taxon>
        <taxon>Sphingomonadales</taxon>
        <taxon>Sphingomonadaceae</taxon>
        <taxon>Sphingobium</taxon>
    </lineage>
</organism>
<proteinExistence type="predicted"/>
<dbReference type="Proteomes" id="UP000590524">
    <property type="component" value="Unassembled WGS sequence"/>
</dbReference>
<dbReference type="Pfam" id="PF12728">
    <property type="entry name" value="HTH_17"/>
    <property type="match status" value="1"/>
</dbReference>
<accession>A0A7W6LTE7</accession>
<sequence>MLKQKEHHMTPMTVSIAETIRATSLSQATIYRMIGRGEIETVKVGGRRLVKMASLRQLIGDGAEAQ</sequence>
<evidence type="ECO:0000313" key="2">
    <source>
        <dbReference type="EMBL" id="MBB4149822.1"/>
    </source>
</evidence>
<keyword evidence="3" id="KW-1185">Reference proteome</keyword>
<dbReference type="RefSeq" id="WP_246428301.1">
    <property type="nucleotide sequence ID" value="NZ_JACIEU010000015.1"/>
</dbReference>
<name>A0A7W6LTE7_9SPHN</name>
<gene>
    <name evidence="2" type="ORF">GGQ90_003616</name>
</gene>
<evidence type="ECO:0000259" key="1">
    <source>
        <dbReference type="Pfam" id="PF12728"/>
    </source>
</evidence>
<reference evidence="2 3" key="1">
    <citation type="submission" date="2020-08" db="EMBL/GenBank/DDBJ databases">
        <title>Genomic Encyclopedia of Type Strains, Phase IV (KMG-IV): sequencing the most valuable type-strain genomes for metagenomic binning, comparative biology and taxonomic classification.</title>
        <authorList>
            <person name="Goeker M."/>
        </authorList>
    </citation>
    <scope>NUCLEOTIDE SEQUENCE [LARGE SCALE GENOMIC DNA]</scope>
    <source>
        <strain evidence="2 3">DSM 19371</strain>
    </source>
</reference>
<dbReference type="EMBL" id="JACIEU010000015">
    <property type="protein sequence ID" value="MBB4149822.1"/>
    <property type="molecule type" value="Genomic_DNA"/>
</dbReference>
<dbReference type="InterPro" id="IPR041657">
    <property type="entry name" value="HTH_17"/>
</dbReference>
<evidence type="ECO:0000313" key="3">
    <source>
        <dbReference type="Proteomes" id="UP000590524"/>
    </source>
</evidence>
<dbReference type="AlphaFoldDB" id="A0A7W6LTE7"/>